<dbReference type="Pfam" id="PF00108">
    <property type="entry name" value="Thiolase_N"/>
    <property type="match status" value="1"/>
</dbReference>
<keyword evidence="3" id="KW-0808">Transferase</keyword>
<dbReference type="PANTHER" id="PTHR42870:SF1">
    <property type="entry name" value="NON-SPECIFIC LIPID-TRANSFER PROTEIN-LIKE 2"/>
    <property type="match status" value="1"/>
</dbReference>
<proteinExistence type="predicted"/>
<sequence>MAARVGIVGIGHTRFGNSSEYDLADVMAYAATDALQDAGYLEKRKEIDQVIVGNMASGLFVHQSAVASSLISRMDMEPVPAELVENGPASGASAVKIGYMAIASGLCDVVLVVGGEVMRKVSGWMSTDIVATMLHQEAEYNMGLTLPSFGGMFTRLYMEKYGLTERDLALLAVKNHENGAKNKYAHIQAPVNIEAIADGPEADVVNNYVAEPLRMYSTCPVSDGAAAVLLVNMDSPRVKDFKKKPIRIAGIASATDTHCVHNRQDPLQLNAVRIAAEKAYKMAGVGPKDISFAELHDAFSILELAISEEVGFFERGKSYLAVRNGETKIDGRLPINTSGGLKSKGHPVGATGVSQVVELVRQLRGEAESGRQVKDPKYGMSVNFGGFGNNVVAVICAKD</sequence>
<dbReference type="SUPFAM" id="SSF53901">
    <property type="entry name" value="Thiolase-like"/>
    <property type="match status" value="1"/>
</dbReference>
<dbReference type="CDD" id="cd00829">
    <property type="entry name" value="SCP-x_thiolase"/>
    <property type="match status" value="1"/>
</dbReference>
<gene>
    <name evidence="3" type="ORF">ENS59_07230</name>
</gene>
<evidence type="ECO:0000259" key="2">
    <source>
        <dbReference type="Pfam" id="PF22691"/>
    </source>
</evidence>
<protein>
    <submittedName>
        <fullName evidence="3">Acetyl-CoA acetyltransferase</fullName>
    </submittedName>
</protein>
<dbReference type="EMBL" id="DSVL01000222">
    <property type="protein sequence ID" value="HFH29290.1"/>
    <property type="molecule type" value="Genomic_DNA"/>
</dbReference>
<dbReference type="Pfam" id="PF22691">
    <property type="entry name" value="Thiolase_C_1"/>
    <property type="match status" value="1"/>
</dbReference>
<dbReference type="Gene3D" id="3.40.47.10">
    <property type="match status" value="1"/>
</dbReference>
<dbReference type="PANTHER" id="PTHR42870">
    <property type="entry name" value="ACETYL-COA C-ACETYLTRANSFERASE"/>
    <property type="match status" value="1"/>
</dbReference>
<accession>A0A7C3ECK3</accession>
<organism evidence="3">
    <name type="scientific">Gracilinema caldarium</name>
    <dbReference type="NCBI Taxonomy" id="215591"/>
    <lineage>
        <taxon>Bacteria</taxon>
        <taxon>Pseudomonadati</taxon>
        <taxon>Spirochaetota</taxon>
        <taxon>Spirochaetia</taxon>
        <taxon>Spirochaetales</taxon>
        <taxon>Breznakiellaceae</taxon>
        <taxon>Gracilinema</taxon>
    </lineage>
</organism>
<dbReference type="InterPro" id="IPR055140">
    <property type="entry name" value="Thiolase_C_2"/>
</dbReference>
<dbReference type="InterPro" id="IPR020616">
    <property type="entry name" value="Thiolase_N"/>
</dbReference>
<comment type="caution">
    <text evidence="3">The sequence shown here is derived from an EMBL/GenBank/DDBJ whole genome shotgun (WGS) entry which is preliminary data.</text>
</comment>
<dbReference type="PIRSF" id="PIRSF000429">
    <property type="entry name" value="Ac-CoA_Ac_transf"/>
    <property type="match status" value="1"/>
</dbReference>
<name>A0A7C3ECK3_9SPIR</name>
<dbReference type="AlphaFoldDB" id="A0A7C3ECK3"/>
<dbReference type="InterPro" id="IPR016039">
    <property type="entry name" value="Thiolase-like"/>
</dbReference>
<reference evidence="3" key="1">
    <citation type="journal article" date="2020" name="mSystems">
        <title>Genome- and Community-Level Interaction Insights into Carbon Utilization and Element Cycling Functions of Hydrothermarchaeota in Hydrothermal Sediment.</title>
        <authorList>
            <person name="Zhou Z."/>
            <person name="Liu Y."/>
            <person name="Xu W."/>
            <person name="Pan J."/>
            <person name="Luo Z.H."/>
            <person name="Li M."/>
        </authorList>
    </citation>
    <scope>NUCLEOTIDE SEQUENCE [LARGE SCALE GENOMIC DNA]</scope>
    <source>
        <strain evidence="3">SpSt-503</strain>
    </source>
</reference>
<dbReference type="GO" id="GO:0003988">
    <property type="term" value="F:acetyl-CoA C-acyltransferase activity"/>
    <property type="evidence" value="ECO:0007669"/>
    <property type="project" value="UniProtKB-ARBA"/>
</dbReference>
<feature type="domain" description="Thiolase N-terminal" evidence="1">
    <location>
        <begin position="5"/>
        <end position="232"/>
    </location>
</feature>
<feature type="domain" description="Thiolase C-terminal" evidence="2">
    <location>
        <begin position="253"/>
        <end position="396"/>
    </location>
</feature>
<evidence type="ECO:0000259" key="1">
    <source>
        <dbReference type="Pfam" id="PF00108"/>
    </source>
</evidence>
<dbReference type="InterPro" id="IPR002155">
    <property type="entry name" value="Thiolase"/>
</dbReference>
<evidence type="ECO:0000313" key="3">
    <source>
        <dbReference type="EMBL" id="HFH29290.1"/>
    </source>
</evidence>